<evidence type="ECO:0000313" key="3">
    <source>
        <dbReference type="EMBL" id="AZV79189.1"/>
    </source>
</evidence>
<dbReference type="OrthoDB" id="3176309at2"/>
<dbReference type="Gene3D" id="3.30.1200.10">
    <property type="entry name" value="YggU-like"/>
    <property type="match status" value="1"/>
</dbReference>
<dbReference type="SUPFAM" id="SSF69786">
    <property type="entry name" value="YggU-like"/>
    <property type="match status" value="1"/>
</dbReference>
<evidence type="ECO:0000256" key="2">
    <source>
        <dbReference type="HAMAP-Rule" id="MF_00634"/>
    </source>
</evidence>
<comment type="similarity">
    <text evidence="1 2">Belongs to the UPF0235 family.</text>
</comment>
<dbReference type="HAMAP" id="MF_00634">
    <property type="entry name" value="UPF0235"/>
    <property type="match status" value="1"/>
</dbReference>
<keyword evidence="4" id="KW-1185">Reference proteome</keyword>
<reference evidence="3 4" key="1">
    <citation type="submission" date="2018-10" db="EMBL/GenBank/DDBJ databases">
        <title>Parasedimentitalea marina sp. nov., a psychrophilic bacterium isolated from deep seawater of the New Britain Trench.</title>
        <authorList>
            <person name="Cao J."/>
        </authorList>
    </citation>
    <scope>NUCLEOTIDE SEQUENCE [LARGE SCALE GENOMIC DNA]</scope>
    <source>
        <strain evidence="3 4">W43</strain>
    </source>
</reference>
<dbReference type="RefSeq" id="WP_127749737.1">
    <property type="nucleotide sequence ID" value="NZ_CP033219.1"/>
</dbReference>
<dbReference type="AlphaFoldDB" id="A0A3T0N5E1"/>
<name>A0A3T0N5E1_9RHOB</name>
<dbReference type="EMBL" id="CP033219">
    <property type="protein sequence ID" value="AZV79189.1"/>
    <property type="molecule type" value="Genomic_DNA"/>
</dbReference>
<organism evidence="3 4">
    <name type="scientific">Parasedimentitalea marina</name>
    <dbReference type="NCBI Taxonomy" id="2483033"/>
    <lineage>
        <taxon>Bacteria</taxon>
        <taxon>Pseudomonadati</taxon>
        <taxon>Pseudomonadota</taxon>
        <taxon>Alphaproteobacteria</taxon>
        <taxon>Rhodobacterales</taxon>
        <taxon>Paracoccaceae</taxon>
        <taxon>Parasedimentitalea</taxon>
    </lineage>
</organism>
<gene>
    <name evidence="3" type="ORF">EBB79_15760</name>
</gene>
<sequence length="95" mass="10157">MGKPKSKDLPDLGHLAQTGTEIAVRVTPKAARNAIQFKNGQLRISVTVVPENGKANDAVQGLLSKAMGVAPSYLQLKRGQAAREKLFVYSGPSRN</sequence>
<dbReference type="SMART" id="SM01152">
    <property type="entry name" value="DUF167"/>
    <property type="match status" value="1"/>
</dbReference>
<dbReference type="Proteomes" id="UP000283063">
    <property type="component" value="Chromosome"/>
</dbReference>
<evidence type="ECO:0000256" key="1">
    <source>
        <dbReference type="ARBA" id="ARBA00010364"/>
    </source>
</evidence>
<proteinExistence type="inferred from homology"/>
<evidence type="ECO:0000313" key="4">
    <source>
        <dbReference type="Proteomes" id="UP000283063"/>
    </source>
</evidence>
<dbReference type="Pfam" id="PF02594">
    <property type="entry name" value="DUF167"/>
    <property type="match status" value="1"/>
</dbReference>
<dbReference type="InterPro" id="IPR036591">
    <property type="entry name" value="YggU-like_sf"/>
</dbReference>
<accession>A0A3T0N5E1</accession>
<dbReference type="NCBIfam" id="TIGR00251">
    <property type="entry name" value="DUF167 family protein"/>
    <property type="match status" value="1"/>
</dbReference>
<protein>
    <recommendedName>
        <fullName evidence="2">UPF0235 protein EBB79_15760</fullName>
    </recommendedName>
</protein>
<dbReference type="InterPro" id="IPR003746">
    <property type="entry name" value="DUF167"/>
</dbReference>
<dbReference type="KEGG" id="sedi:EBB79_15760"/>